<name>X0XYE7_9ZZZZ</name>
<evidence type="ECO:0000313" key="1">
    <source>
        <dbReference type="EMBL" id="GAG41598.1"/>
    </source>
</evidence>
<organism evidence="1">
    <name type="scientific">marine sediment metagenome</name>
    <dbReference type="NCBI Taxonomy" id="412755"/>
    <lineage>
        <taxon>unclassified sequences</taxon>
        <taxon>metagenomes</taxon>
        <taxon>ecological metagenomes</taxon>
    </lineage>
</organism>
<accession>X0XYE7</accession>
<sequence length="250" mass="28122">ADLTIEEKAQVVNTLLRGFRTQALTLSRPGAAKERTVDVVWSEIDSFYDNSETAIVKYIKGMNAKIAEREFFGKETKEITDLRKLQSTRLTRMRKLSRRVGLKEGATEGRYKTHISKAVENYKADQERLQRLTNQKPNDSIGRYVMDLQQEGKISPTQEQELQGLLMGIFNPKGFGKTMGGLTAAIYIDTLGSPLQALTQLDEFAYAMVRSPSRSIPALVRAMVRKSKITPRDIGIVSIGKEFQDASMKK</sequence>
<protein>
    <submittedName>
        <fullName evidence="1">Uncharacterized protein</fullName>
    </submittedName>
</protein>
<feature type="non-terminal residue" evidence="1">
    <location>
        <position position="1"/>
    </location>
</feature>
<dbReference type="AlphaFoldDB" id="X0XYE7"/>
<comment type="caution">
    <text evidence="1">The sequence shown here is derived from an EMBL/GenBank/DDBJ whole genome shotgun (WGS) entry which is preliminary data.</text>
</comment>
<proteinExistence type="predicted"/>
<feature type="non-terminal residue" evidence="1">
    <location>
        <position position="250"/>
    </location>
</feature>
<gene>
    <name evidence="1" type="ORF">S01H1_66178</name>
</gene>
<reference evidence="1" key="1">
    <citation type="journal article" date="2014" name="Front. Microbiol.">
        <title>High frequency of phylogenetically diverse reductive dehalogenase-homologous genes in deep subseafloor sedimentary metagenomes.</title>
        <authorList>
            <person name="Kawai M."/>
            <person name="Futagami T."/>
            <person name="Toyoda A."/>
            <person name="Takaki Y."/>
            <person name="Nishi S."/>
            <person name="Hori S."/>
            <person name="Arai W."/>
            <person name="Tsubouchi T."/>
            <person name="Morono Y."/>
            <person name="Uchiyama I."/>
            <person name="Ito T."/>
            <person name="Fujiyama A."/>
            <person name="Inagaki F."/>
            <person name="Takami H."/>
        </authorList>
    </citation>
    <scope>NUCLEOTIDE SEQUENCE</scope>
    <source>
        <strain evidence="1">Expedition CK06-06</strain>
    </source>
</reference>
<dbReference type="EMBL" id="BARS01043744">
    <property type="protein sequence ID" value="GAG41598.1"/>
    <property type="molecule type" value="Genomic_DNA"/>
</dbReference>